<sequence length="370" mass="42982">MSSNRGASTYEIADKIPPRRQYFREKQREYRRKMIADGATAKAQCVHLQSILVRLKTGRTSSMAPREASDGPLSWHSIAKVFKSEAHRVLTDRQSLITQTQEFESLRQAMQHFVMMNIQPPMSRSNTWQNATLLADPSARILGKEWLTKQMYHNILEAFSLFPVVSYDDELVQFDLEEDDGVFTWKEQIQFTWPGTVQIFRRLVETNMLAVNFPHYVEATSPYQVVQEITANTRQFHSITPTGNFVNRLQGHFVEADRLIMVMRQVEHDELYICHPLLKQRHDMLWTEVRQVSPTHIVLRSVSRVSQLFRPATGFMSVDEFAPLKGVDLTGIDDGLKGAYLRREMIRGGHEEFLPWRQHFMDVMHQSATQ</sequence>
<dbReference type="EMBL" id="VJMI01013724">
    <property type="protein sequence ID" value="KAF0747020.1"/>
    <property type="molecule type" value="Genomic_DNA"/>
</dbReference>
<evidence type="ECO:0000313" key="2">
    <source>
        <dbReference type="Proteomes" id="UP000469452"/>
    </source>
</evidence>
<accession>A0A6A5A8Z6</accession>
<comment type="caution">
    <text evidence="1">The sequence shown here is derived from an EMBL/GenBank/DDBJ whole genome shotgun (WGS) entry which is preliminary data.</text>
</comment>
<name>A0A6A5A8Z6_APHAT</name>
<reference evidence="1 2" key="1">
    <citation type="submission" date="2019-06" db="EMBL/GenBank/DDBJ databases">
        <title>Genomics analysis of Aphanomyces spp. identifies a new class of oomycete effector associated with host adaptation.</title>
        <authorList>
            <person name="Gaulin E."/>
        </authorList>
    </citation>
    <scope>NUCLEOTIDE SEQUENCE [LARGE SCALE GENOMIC DNA]</scope>
    <source>
        <strain evidence="1 2">E</strain>
    </source>
</reference>
<gene>
    <name evidence="1" type="ORF">AaE_007894</name>
</gene>
<proteinExistence type="predicted"/>
<dbReference type="VEuPathDB" id="FungiDB:H257_07441"/>
<dbReference type="Proteomes" id="UP000469452">
    <property type="component" value="Unassembled WGS sequence"/>
</dbReference>
<protein>
    <submittedName>
        <fullName evidence="1">Uncharacterized protein</fullName>
    </submittedName>
</protein>
<evidence type="ECO:0000313" key="1">
    <source>
        <dbReference type="EMBL" id="KAF0747020.1"/>
    </source>
</evidence>
<dbReference type="AlphaFoldDB" id="A0A6A5A8Z6"/>
<organism evidence="1 2">
    <name type="scientific">Aphanomyces astaci</name>
    <name type="common">Crayfish plague agent</name>
    <dbReference type="NCBI Taxonomy" id="112090"/>
    <lineage>
        <taxon>Eukaryota</taxon>
        <taxon>Sar</taxon>
        <taxon>Stramenopiles</taxon>
        <taxon>Oomycota</taxon>
        <taxon>Saprolegniomycetes</taxon>
        <taxon>Saprolegniales</taxon>
        <taxon>Verrucalvaceae</taxon>
        <taxon>Aphanomyces</taxon>
    </lineage>
</organism>